<dbReference type="EMBL" id="ABJD02000101">
    <property type="protein sequence ID" value="EDU58921.1"/>
    <property type="molecule type" value="Genomic_DNA"/>
</dbReference>
<sequence length="45" mass="5333">MNVYASKQNILITKTTSSYKRFIIFYFFITRNSFCSTNSYFAITT</sequence>
<reference evidence="2" key="2">
    <citation type="submission" date="2008-04" db="EMBL/GenBank/DDBJ databases">
        <title>Draft genome sequence of Providencia stuartii(ATCC 25827).</title>
        <authorList>
            <person name="Sudarsanam P."/>
            <person name="Ley R."/>
            <person name="Guruge J."/>
            <person name="Turnbaugh P.J."/>
            <person name="Mahowald M."/>
            <person name="Liep D."/>
            <person name="Gordon J."/>
        </authorList>
    </citation>
    <scope>NUCLEOTIDE SEQUENCE [LARGE SCALE GENOMIC DNA]</scope>
    <source>
        <strain evidence="2">ATCC 25827</strain>
    </source>
</reference>
<dbReference type="AlphaFoldDB" id="A0AA87CQI0"/>
<evidence type="ECO:0000313" key="2">
    <source>
        <dbReference type="Proteomes" id="UP000004506"/>
    </source>
</evidence>
<proteinExistence type="predicted"/>
<accession>A0AA87CQI0</accession>
<protein>
    <submittedName>
        <fullName evidence="1">Uncharacterized protein</fullName>
    </submittedName>
</protein>
<gene>
    <name evidence="1" type="ORF">PROSTU_02102</name>
</gene>
<comment type="caution">
    <text evidence="1">The sequence shown here is derived from an EMBL/GenBank/DDBJ whole genome shotgun (WGS) entry which is preliminary data.</text>
</comment>
<dbReference type="Proteomes" id="UP000004506">
    <property type="component" value="Unassembled WGS sequence"/>
</dbReference>
<organism evidence="1 2">
    <name type="scientific">Providencia stuartii ATCC 25827</name>
    <dbReference type="NCBI Taxonomy" id="471874"/>
    <lineage>
        <taxon>Bacteria</taxon>
        <taxon>Pseudomonadati</taxon>
        <taxon>Pseudomonadota</taxon>
        <taxon>Gammaproteobacteria</taxon>
        <taxon>Enterobacterales</taxon>
        <taxon>Morganellaceae</taxon>
        <taxon>Providencia</taxon>
    </lineage>
</organism>
<reference evidence="1 2" key="3">
    <citation type="submission" date="2008-05" db="EMBL/GenBank/DDBJ databases">
        <authorList>
            <person name="Fulton L."/>
            <person name="Clifton S."/>
            <person name="Fulton B."/>
            <person name="Xu J."/>
            <person name="Minx P."/>
            <person name="Pepin K.H."/>
            <person name="Johnson M."/>
            <person name="Thiruvilangam P."/>
            <person name="Bhonagiri V."/>
            <person name="Nash W.E."/>
            <person name="Mardis E.R."/>
            <person name="Wilson R.K."/>
        </authorList>
    </citation>
    <scope>NUCLEOTIDE SEQUENCE [LARGE SCALE GENOMIC DNA]</scope>
    <source>
        <strain evidence="1 2">ATCC 25827</strain>
    </source>
</reference>
<reference evidence="2" key="1">
    <citation type="submission" date="2008-04" db="EMBL/GenBank/DDBJ databases">
        <title>Draft genome sequence of Providencia stuartii (ATCC 25827).</title>
        <authorList>
            <person name="Sudarsanam P."/>
            <person name="Ley R."/>
            <person name="Guruge J."/>
            <person name="Turnbaugh P.J."/>
            <person name="Mahowald M."/>
            <person name="Liep D."/>
            <person name="Gordon J."/>
        </authorList>
    </citation>
    <scope>NUCLEOTIDE SEQUENCE [LARGE SCALE GENOMIC DNA]</scope>
    <source>
        <strain evidence="2">ATCC 25827</strain>
    </source>
</reference>
<evidence type="ECO:0000313" key="1">
    <source>
        <dbReference type="EMBL" id="EDU58921.1"/>
    </source>
</evidence>
<name>A0AA87CQI0_PROST</name>